<gene>
    <name evidence="1" type="ORF">RR46_04430</name>
</gene>
<evidence type="ECO:0000313" key="1">
    <source>
        <dbReference type="EMBL" id="KPI94362.1"/>
    </source>
</evidence>
<accession>A0A194PM07</accession>
<dbReference type="Proteomes" id="UP000053268">
    <property type="component" value="Unassembled WGS sequence"/>
</dbReference>
<reference evidence="1 2" key="1">
    <citation type="journal article" date="2015" name="Nat. Commun.">
        <title>Outbred genome sequencing and CRISPR/Cas9 gene editing in butterflies.</title>
        <authorList>
            <person name="Li X."/>
            <person name="Fan D."/>
            <person name="Zhang W."/>
            <person name="Liu G."/>
            <person name="Zhang L."/>
            <person name="Zhao L."/>
            <person name="Fang X."/>
            <person name="Chen L."/>
            <person name="Dong Y."/>
            <person name="Chen Y."/>
            <person name="Ding Y."/>
            <person name="Zhao R."/>
            <person name="Feng M."/>
            <person name="Zhu Y."/>
            <person name="Feng Y."/>
            <person name="Jiang X."/>
            <person name="Zhu D."/>
            <person name="Xiang H."/>
            <person name="Feng X."/>
            <person name="Li S."/>
            <person name="Wang J."/>
            <person name="Zhang G."/>
            <person name="Kronforst M.R."/>
            <person name="Wang W."/>
        </authorList>
    </citation>
    <scope>NUCLEOTIDE SEQUENCE [LARGE SCALE GENOMIC DNA]</scope>
    <source>
        <strain evidence="1">Ya'a_city_454_Px</strain>
        <tissue evidence="1">Whole body</tissue>
    </source>
</reference>
<dbReference type="AlphaFoldDB" id="A0A194PM07"/>
<organism evidence="1 2">
    <name type="scientific">Papilio xuthus</name>
    <name type="common">Asian swallowtail butterfly</name>
    <dbReference type="NCBI Taxonomy" id="66420"/>
    <lineage>
        <taxon>Eukaryota</taxon>
        <taxon>Metazoa</taxon>
        <taxon>Ecdysozoa</taxon>
        <taxon>Arthropoda</taxon>
        <taxon>Hexapoda</taxon>
        <taxon>Insecta</taxon>
        <taxon>Pterygota</taxon>
        <taxon>Neoptera</taxon>
        <taxon>Endopterygota</taxon>
        <taxon>Lepidoptera</taxon>
        <taxon>Glossata</taxon>
        <taxon>Ditrysia</taxon>
        <taxon>Papilionoidea</taxon>
        <taxon>Papilionidae</taxon>
        <taxon>Papilioninae</taxon>
        <taxon>Papilio</taxon>
    </lineage>
</organism>
<evidence type="ECO:0000313" key="2">
    <source>
        <dbReference type="Proteomes" id="UP000053268"/>
    </source>
</evidence>
<name>A0A194PM07_PAPXU</name>
<dbReference type="EMBL" id="KQ459599">
    <property type="protein sequence ID" value="KPI94362.1"/>
    <property type="molecule type" value="Genomic_DNA"/>
</dbReference>
<proteinExistence type="predicted"/>
<sequence>MCAAHLSAVNYTNKSHTKVIDTISHVLDPHFTLMFCGRTPWRLRLLHDRVGISQDLFEKARVKERTRIYDEARTWAYGGKGAEVKGQGGGGRLLRTKLDSGQRALCNHCTRCHAASGVRSVLIASHGSYESCLNTKCTVSGASSRRLASNQGRNMADANKLRMCHN</sequence>
<keyword evidence="2" id="KW-1185">Reference proteome</keyword>
<protein>
    <submittedName>
        <fullName evidence="1">Uncharacterized protein</fullName>
    </submittedName>
</protein>